<evidence type="ECO:0000256" key="1">
    <source>
        <dbReference type="SAM" id="SignalP"/>
    </source>
</evidence>
<accession>A0A1I0D6D4</accession>
<organism evidence="2 3">
    <name type="scientific">Nitrosomonas marina</name>
    <dbReference type="NCBI Taxonomy" id="917"/>
    <lineage>
        <taxon>Bacteria</taxon>
        <taxon>Pseudomonadati</taxon>
        <taxon>Pseudomonadota</taxon>
        <taxon>Betaproteobacteria</taxon>
        <taxon>Nitrosomonadales</taxon>
        <taxon>Nitrosomonadaceae</taxon>
        <taxon>Nitrosomonas</taxon>
    </lineage>
</organism>
<sequence length="120" mass="13321">MSQNANRLLLVLIMLWLPLQGAFAFTELPCIHEENTVNKINAVDFPITDDHQHTLHFKETSNTASGQECEVDTLCHVSCSSYIPTILSDPSSPNCISCNFAITAQSDSFIPEQFQRPPLA</sequence>
<dbReference type="Proteomes" id="UP000199345">
    <property type="component" value="Unassembled WGS sequence"/>
</dbReference>
<keyword evidence="3" id="KW-1185">Reference proteome</keyword>
<evidence type="ECO:0000313" key="3">
    <source>
        <dbReference type="Proteomes" id="UP000199345"/>
    </source>
</evidence>
<proteinExistence type="predicted"/>
<keyword evidence="1" id="KW-0732">Signal</keyword>
<name>A0A1I0D6D4_9PROT</name>
<dbReference type="EMBL" id="FOIA01000018">
    <property type="protein sequence ID" value="SET27723.1"/>
    <property type="molecule type" value="Genomic_DNA"/>
</dbReference>
<gene>
    <name evidence="2" type="ORF">SAMN05216326_11855</name>
</gene>
<evidence type="ECO:0000313" key="2">
    <source>
        <dbReference type="EMBL" id="SET27723.1"/>
    </source>
</evidence>
<protein>
    <submittedName>
        <fullName evidence="2">Uncharacterized protein</fullName>
    </submittedName>
</protein>
<reference evidence="3" key="1">
    <citation type="submission" date="2016-10" db="EMBL/GenBank/DDBJ databases">
        <authorList>
            <person name="Varghese N."/>
            <person name="Submissions S."/>
        </authorList>
    </citation>
    <scope>NUCLEOTIDE SEQUENCE [LARGE SCALE GENOMIC DNA]</scope>
    <source>
        <strain evidence="3">Nm71</strain>
    </source>
</reference>
<feature type="chain" id="PRO_5011646339" evidence="1">
    <location>
        <begin position="25"/>
        <end position="120"/>
    </location>
</feature>
<dbReference type="AlphaFoldDB" id="A0A1I0D6D4"/>
<feature type="signal peptide" evidence="1">
    <location>
        <begin position="1"/>
        <end position="24"/>
    </location>
</feature>